<reference evidence="1 2" key="1">
    <citation type="submission" date="2020-02" db="EMBL/GenBank/DDBJ databases">
        <authorList>
            <person name="Ferguson B K."/>
        </authorList>
    </citation>
    <scope>NUCLEOTIDE SEQUENCE [LARGE SCALE GENOMIC DNA]</scope>
</reference>
<evidence type="ECO:0000313" key="2">
    <source>
        <dbReference type="Proteomes" id="UP000479000"/>
    </source>
</evidence>
<feature type="non-terminal residue" evidence="1">
    <location>
        <position position="68"/>
    </location>
</feature>
<sequence length="68" mass="8254">MFGFGLRVQDPYRISWARDIPQNPFSLLARRIFPYSRLAHFVRERWNLCRKNLYTRGLRAGKKRGNER</sequence>
<name>A0A6H5GV72_9HEMI</name>
<protein>
    <submittedName>
        <fullName evidence="1">Uncharacterized protein</fullName>
    </submittedName>
</protein>
<organism evidence="1 2">
    <name type="scientific">Nesidiocoris tenuis</name>
    <dbReference type="NCBI Taxonomy" id="355587"/>
    <lineage>
        <taxon>Eukaryota</taxon>
        <taxon>Metazoa</taxon>
        <taxon>Ecdysozoa</taxon>
        <taxon>Arthropoda</taxon>
        <taxon>Hexapoda</taxon>
        <taxon>Insecta</taxon>
        <taxon>Pterygota</taxon>
        <taxon>Neoptera</taxon>
        <taxon>Paraneoptera</taxon>
        <taxon>Hemiptera</taxon>
        <taxon>Heteroptera</taxon>
        <taxon>Panheteroptera</taxon>
        <taxon>Cimicomorpha</taxon>
        <taxon>Miridae</taxon>
        <taxon>Dicyphina</taxon>
        <taxon>Nesidiocoris</taxon>
    </lineage>
</organism>
<evidence type="ECO:0000313" key="1">
    <source>
        <dbReference type="EMBL" id="CAB0007937.1"/>
    </source>
</evidence>
<gene>
    <name evidence="1" type="ORF">NTEN_LOCUS13183</name>
</gene>
<dbReference type="Proteomes" id="UP000479000">
    <property type="component" value="Unassembled WGS sequence"/>
</dbReference>
<keyword evidence="2" id="KW-1185">Reference proteome</keyword>
<dbReference type="EMBL" id="CADCXU010019835">
    <property type="protein sequence ID" value="CAB0007937.1"/>
    <property type="molecule type" value="Genomic_DNA"/>
</dbReference>
<proteinExistence type="predicted"/>
<accession>A0A6H5GV72</accession>
<dbReference type="AlphaFoldDB" id="A0A6H5GV72"/>